<proteinExistence type="inferred from homology"/>
<dbReference type="PANTHER" id="PTHR10165:SF103">
    <property type="entry name" value="PHOSPHOLIPID PHOSPHATASE HOMOLOG 1.2 HOMOLOG"/>
    <property type="match status" value="1"/>
</dbReference>
<reference evidence="9" key="1">
    <citation type="submission" date="2015-11" db="EMBL/GenBank/DDBJ databases">
        <title>De novo transcriptome assembly of four potential Pierce s Disease insect vectors from Arizona vineyards.</title>
        <authorList>
            <person name="Tassone E.E."/>
        </authorList>
    </citation>
    <scope>NUCLEOTIDE SEQUENCE</scope>
</reference>
<feature type="compositionally biased region" description="Pro residues" evidence="6">
    <location>
        <begin position="55"/>
        <end position="73"/>
    </location>
</feature>
<comment type="subcellular location">
    <subcellularLocation>
        <location evidence="1">Membrane</location>
        <topology evidence="1">Multi-pass membrane protein</topology>
    </subcellularLocation>
</comment>
<comment type="similarity">
    <text evidence="2">Belongs to the PA-phosphatase related phosphoesterase family.</text>
</comment>
<evidence type="ECO:0000256" key="5">
    <source>
        <dbReference type="ARBA" id="ARBA00023136"/>
    </source>
</evidence>
<feature type="transmembrane region" description="Helical" evidence="7">
    <location>
        <begin position="168"/>
        <end position="187"/>
    </location>
</feature>
<organism evidence="9">
    <name type="scientific">Cuerna arida</name>
    <dbReference type="NCBI Taxonomy" id="1464854"/>
    <lineage>
        <taxon>Eukaryota</taxon>
        <taxon>Metazoa</taxon>
        <taxon>Ecdysozoa</taxon>
        <taxon>Arthropoda</taxon>
        <taxon>Hexapoda</taxon>
        <taxon>Insecta</taxon>
        <taxon>Pterygota</taxon>
        <taxon>Neoptera</taxon>
        <taxon>Paraneoptera</taxon>
        <taxon>Hemiptera</taxon>
        <taxon>Auchenorrhyncha</taxon>
        <taxon>Membracoidea</taxon>
        <taxon>Cicadellidae</taxon>
        <taxon>Cicadellinae</taxon>
        <taxon>Proconiini</taxon>
        <taxon>Cuerna</taxon>
    </lineage>
</organism>
<evidence type="ECO:0000256" key="2">
    <source>
        <dbReference type="ARBA" id="ARBA00008816"/>
    </source>
</evidence>
<dbReference type="InterPro" id="IPR036938">
    <property type="entry name" value="PAP2/HPO_sf"/>
</dbReference>
<dbReference type="GO" id="GO:0008195">
    <property type="term" value="F:phosphatidate phosphatase activity"/>
    <property type="evidence" value="ECO:0007669"/>
    <property type="project" value="TreeGrafter"/>
</dbReference>
<dbReference type="CDD" id="cd03384">
    <property type="entry name" value="PAP2_wunen"/>
    <property type="match status" value="1"/>
</dbReference>
<evidence type="ECO:0000256" key="7">
    <source>
        <dbReference type="SAM" id="Phobius"/>
    </source>
</evidence>
<evidence type="ECO:0000256" key="4">
    <source>
        <dbReference type="ARBA" id="ARBA00022989"/>
    </source>
</evidence>
<evidence type="ECO:0000313" key="9">
    <source>
        <dbReference type="EMBL" id="JAS52998.1"/>
    </source>
</evidence>
<feature type="transmembrane region" description="Helical" evidence="7">
    <location>
        <begin position="207"/>
        <end position="227"/>
    </location>
</feature>
<evidence type="ECO:0000256" key="6">
    <source>
        <dbReference type="SAM" id="MobiDB-lite"/>
    </source>
</evidence>
<feature type="region of interest" description="Disordered" evidence="6">
    <location>
        <begin position="1"/>
        <end position="109"/>
    </location>
</feature>
<feature type="transmembrane region" description="Helical" evidence="7">
    <location>
        <begin position="357"/>
        <end position="375"/>
    </location>
</feature>
<evidence type="ECO:0000256" key="1">
    <source>
        <dbReference type="ARBA" id="ARBA00004141"/>
    </source>
</evidence>
<feature type="transmembrane region" description="Helical" evidence="7">
    <location>
        <begin position="387"/>
        <end position="406"/>
    </location>
</feature>
<dbReference type="GO" id="GO:0007165">
    <property type="term" value="P:signal transduction"/>
    <property type="evidence" value="ECO:0007669"/>
    <property type="project" value="TreeGrafter"/>
</dbReference>
<keyword evidence="4 7" id="KW-1133">Transmembrane helix</keyword>
<evidence type="ECO:0000256" key="3">
    <source>
        <dbReference type="ARBA" id="ARBA00022692"/>
    </source>
</evidence>
<dbReference type="EMBL" id="GECZ01016771">
    <property type="protein sequence ID" value="JAS52998.1"/>
    <property type="molecule type" value="Transcribed_RNA"/>
</dbReference>
<keyword evidence="5 7" id="KW-0472">Membrane</keyword>
<keyword evidence="3 7" id="KW-0812">Transmembrane</keyword>
<gene>
    <name evidence="9" type="ORF">g.23139</name>
</gene>
<accession>A0A1B6FS33</accession>
<dbReference type="SUPFAM" id="SSF48317">
    <property type="entry name" value="Acid phosphatase/Vanadium-dependent haloperoxidase"/>
    <property type="match status" value="1"/>
</dbReference>
<sequence length="436" mass="48708">MKKPYDGTTGRGLPNPSHAVARTSPPNRNLTPSLDHSQRPKRDLELKTQSNPTPLSQPKPTPLSQPKPTPKPQPSTSSSQPPLPPLLKPQPSNVPRPQPKLISRPTASRREFFIRHLKPSPNESRARTPMQPRIVPSRVSETRNRVTPVIPPYNPCCPRPCCRCNMCVSIFVLGLVVLLTAILGHPYHRGFFCDDDSIRYPLVSETITTPEVAIISFIIPIPIIFAVECYRLLETSTPRDSWHSVSRGVLRSFLEVYGIFVFGSGLNQVTVDMGKLTVGRLRPHFLAVCQPDNLDQLCPSETAHSYITDIHCTGSPGIVEEGRLSFPSGHAALSFYVAIYVVVFLRHRLYWRAVRFPNYLLQAGLMFAAWFTSLSRVQNFMHHPTDVLAGAIIGSFWAVVVTRFVINMKVDSEHTSKDELRSLRATPTHLQGPNSV</sequence>
<feature type="domain" description="Phosphatidic acid phosphatase type 2/haloperoxidase" evidence="8">
    <location>
        <begin position="257"/>
        <end position="402"/>
    </location>
</feature>
<evidence type="ECO:0000259" key="8">
    <source>
        <dbReference type="SMART" id="SM00014"/>
    </source>
</evidence>
<feature type="transmembrane region" description="Helical" evidence="7">
    <location>
        <begin position="248"/>
        <end position="266"/>
    </location>
</feature>
<dbReference type="Gene3D" id="1.20.144.10">
    <property type="entry name" value="Phosphatidic acid phosphatase type 2/haloperoxidase"/>
    <property type="match status" value="1"/>
</dbReference>
<dbReference type="Pfam" id="PF01569">
    <property type="entry name" value="PAP2"/>
    <property type="match status" value="1"/>
</dbReference>
<dbReference type="GO" id="GO:0006644">
    <property type="term" value="P:phospholipid metabolic process"/>
    <property type="evidence" value="ECO:0007669"/>
    <property type="project" value="InterPro"/>
</dbReference>
<feature type="compositionally biased region" description="Basic and acidic residues" evidence="6">
    <location>
        <begin position="36"/>
        <end position="46"/>
    </location>
</feature>
<dbReference type="InterPro" id="IPR043216">
    <property type="entry name" value="PAP-like"/>
</dbReference>
<feature type="compositionally biased region" description="Pro residues" evidence="6">
    <location>
        <begin position="81"/>
        <end position="98"/>
    </location>
</feature>
<feature type="transmembrane region" description="Helical" evidence="7">
    <location>
        <begin position="324"/>
        <end position="345"/>
    </location>
</feature>
<name>A0A1B6FS33_9HEMI</name>
<dbReference type="InterPro" id="IPR000326">
    <property type="entry name" value="PAP2/HPO"/>
</dbReference>
<dbReference type="GO" id="GO:0005886">
    <property type="term" value="C:plasma membrane"/>
    <property type="evidence" value="ECO:0007669"/>
    <property type="project" value="TreeGrafter"/>
</dbReference>
<dbReference type="PANTHER" id="PTHR10165">
    <property type="entry name" value="LIPID PHOSPHATE PHOSPHATASE"/>
    <property type="match status" value="1"/>
</dbReference>
<feature type="compositionally biased region" description="Polar residues" evidence="6">
    <location>
        <begin position="24"/>
        <end position="35"/>
    </location>
</feature>
<dbReference type="SMART" id="SM00014">
    <property type="entry name" value="acidPPc"/>
    <property type="match status" value="1"/>
</dbReference>
<protein>
    <recommendedName>
        <fullName evidence="8">Phosphatidic acid phosphatase type 2/haloperoxidase domain-containing protein</fullName>
    </recommendedName>
</protein>
<dbReference type="AlphaFoldDB" id="A0A1B6FS33"/>
<dbReference type="GO" id="GO:0046839">
    <property type="term" value="P:phospholipid dephosphorylation"/>
    <property type="evidence" value="ECO:0007669"/>
    <property type="project" value="TreeGrafter"/>
</dbReference>